<reference evidence="1 2" key="1">
    <citation type="submission" date="2019-04" db="EMBL/GenBank/DDBJ databases">
        <authorList>
            <person name="Van Vliet M D."/>
        </authorList>
    </citation>
    <scope>NUCLEOTIDE SEQUENCE [LARGE SCALE GENOMIC DNA]</scope>
    <source>
        <strain evidence="1 2">F1</strain>
    </source>
</reference>
<name>A0A6C2U7S2_PONDE</name>
<dbReference type="Proteomes" id="UP000366872">
    <property type="component" value="Unassembled WGS sequence"/>
</dbReference>
<proteinExistence type="predicted"/>
<evidence type="ECO:0000313" key="1">
    <source>
        <dbReference type="EMBL" id="VGO15919.1"/>
    </source>
</evidence>
<accession>A0A6C2U7S2</accession>
<evidence type="ECO:0000313" key="2">
    <source>
        <dbReference type="Proteomes" id="UP000366872"/>
    </source>
</evidence>
<dbReference type="EMBL" id="CAAHFG010000003">
    <property type="protein sequence ID" value="VGO15919.1"/>
    <property type="molecule type" value="Genomic_DNA"/>
</dbReference>
<sequence length="198" mass="21737">MNRKLQFALTIGLGAVFAAAIFGYSFCQPFKPNAVLEAIPARATFVFKANDLGELLQSPVCGQLDKALGAGNTLKELTDANGWIKLAAASEIAVADIPFRNAGRSKSWAAASWVGWRSPWLRWKLEHTRNENLELLGKHAVWPIWQYSPPNIARGKSLTFALTDNLLLACLSESPADILHLLDTYDQRAPAHTQGQQP</sequence>
<protein>
    <submittedName>
        <fullName evidence="1">Uncharacterized protein</fullName>
    </submittedName>
</protein>
<gene>
    <name evidence="1" type="ORF">PDESU_04508</name>
</gene>
<keyword evidence="2" id="KW-1185">Reference proteome</keyword>
<organism evidence="1 2">
    <name type="scientific">Pontiella desulfatans</name>
    <dbReference type="NCBI Taxonomy" id="2750659"/>
    <lineage>
        <taxon>Bacteria</taxon>
        <taxon>Pseudomonadati</taxon>
        <taxon>Kiritimatiellota</taxon>
        <taxon>Kiritimatiellia</taxon>
        <taxon>Kiritimatiellales</taxon>
        <taxon>Pontiellaceae</taxon>
        <taxon>Pontiella</taxon>
    </lineage>
</organism>
<dbReference type="AlphaFoldDB" id="A0A6C2U7S2"/>